<comment type="caution">
    <text evidence="2">The sequence shown here is derived from an EMBL/GenBank/DDBJ whole genome shotgun (WGS) entry which is preliminary data.</text>
</comment>
<evidence type="ECO:0000313" key="2">
    <source>
        <dbReference type="EMBL" id="KAG0140364.1"/>
    </source>
</evidence>
<feature type="compositionally biased region" description="Pro residues" evidence="1">
    <location>
        <begin position="83"/>
        <end position="95"/>
    </location>
</feature>
<feature type="compositionally biased region" description="Low complexity" evidence="1">
    <location>
        <begin position="49"/>
        <end position="59"/>
    </location>
</feature>
<evidence type="ECO:0000313" key="3">
    <source>
        <dbReference type="Proteomes" id="UP000886653"/>
    </source>
</evidence>
<reference evidence="2" key="1">
    <citation type="submission" date="2013-11" db="EMBL/GenBank/DDBJ databases">
        <title>Genome sequence of the fusiform rust pathogen reveals effectors for host alternation and coevolution with pine.</title>
        <authorList>
            <consortium name="DOE Joint Genome Institute"/>
            <person name="Smith K."/>
            <person name="Pendleton A."/>
            <person name="Kubisiak T."/>
            <person name="Anderson C."/>
            <person name="Salamov A."/>
            <person name="Aerts A."/>
            <person name="Riley R."/>
            <person name="Clum A."/>
            <person name="Lindquist E."/>
            <person name="Ence D."/>
            <person name="Campbell M."/>
            <person name="Kronenberg Z."/>
            <person name="Feau N."/>
            <person name="Dhillon B."/>
            <person name="Hamelin R."/>
            <person name="Burleigh J."/>
            <person name="Smith J."/>
            <person name="Yandell M."/>
            <person name="Nelson C."/>
            <person name="Grigoriev I."/>
            <person name="Davis J."/>
        </authorList>
    </citation>
    <scope>NUCLEOTIDE SEQUENCE</scope>
    <source>
        <strain evidence="2">G11</strain>
    </source>
</reference>
<dbReference type="EMBL" id="MU167450">
    <property type="protein sequence ID" value="KAG0140364.1"/>
    <property type="molecule type" value="Genomic_DNA"/>
</dbReference>
<feature type="region of interest" description="Disordered" evidence="1">
    <location>
        <begin position="1"/>
        <end position="99"/>
    </location>
</feature>
<sequence>MAGPLLSGNLSSREHHSHPAAFLNNDPAPPPLPRPPSPPIDQPFNYHALQHQPSQSLIQPHHHHHLQQQPALSNHHQHHYHRPQPPPQSHPPSRPTLPGIASILAFAGQGLFDVPRRNPPARPYPNSLFRLLSASHRTSIRPSPLIVSLNSTATDSVPRSTRARFALA</sequence>
<organism evidence="2 3">
    <name type="scientific">Cronartium quercuum f. sp. fusiforme G11</name>
    <dbReference type="NCBI Taxonomy" id="708437"/>
    <lineage>
        <taxon>Eukaryota</taxon>
        <taxon>Fungi</taxon>
        <taxon>Dikarya</taxon>
        <taxon>Basidiomycota</taxon>
        <taxon>Pucciniomycotina</taxon>
        <taxon>Pucciniomycetes</taxon>
        <taxon>Pucciniales</taxon>
        <taxon>Coleosporiaceae</taxon>
        <taxon>Cronartium</taxon>
    </lineage>
</organism>
<proteinExistence type="predicted"/>
<accession>A0A9P6T6F7</accession>
<dbReference type="AlphaFoldDB" id="A0A9P6T6F7"/>
<feature type="compositionally biased region" description="Pro residues" evidence="1">
    <location>
        <begin position="27"/>
        <end position="41"/>
    </location>
</feature>
<protein>
    <submittedName>
        <fullName evidence="2">Uncharacterized protein</fullName>
    </submittedName>
</protein>
<dbReference type="Proteomes" id="UP000886653">
    <property type="component" value="Unassembled WGS sequence"/>
</dbReference>
<gene>
    <name evidence="2" type="ORF">CROQUDRAFT_665280</name>
</gene>
<keyword evidence="3" id="KW-1185">Reference proteome</keyword>
<evidence type="ECO:0000256" key="1">
    <source>
        <dbReference type="SAM" id="MobiDB-lite"/>
    </source>
</evidence>
<name>A0A9P6T6F7_9BASI</name>